<accession>A0A6J5N983</accession>
<dbReference type="EMBL" id="LR796597">
    <property type="protein sequence ID" value="CAB4154026.1"/>
    <property type="molecule type" value="Genomic_DNA"/>
</dbReference>
<protein>
    <submittedName>
        <fullName evidence="1">Uncharacterized protein</fullName>
    </submittedName>
</protein>
<reference evidence="1" key="1">
    <citation type="submission" date="2020-04" db="EMBL/GenBank/DDBJ databases">
        <authorList>
            <person name="Chiriac C."/>
            <person name="Salcher M."/>
            <person name="Ghai R."/>
            <person name="Kavagutti S V."/>
        </authorList>
    </citation>
    <scope>NUCLEOTIDE SEQUENCE</scope>
</reference>
<name>A0A6J5N983_9CAUD</name>
<gene>
    <name evidence="1" type="ORF">UFOVP636_51</name>
</gene>
<organism evidence="1">
    <name type="scientific">uncultured Caudovirales phage</name>
    <dbReference type="NCBI Taxonomy" id="2100421"/>
    <lineage>
        <taxon>Viruses</taxon>
        <taxon>Duplodnaviria</taxon>
        <taxon>Heunggongvirae</taxon>
        <taxon>Uroviricota</taxon>
        <taxon>Caudoviricetes</taxon>
        <taxon>Peduoviridae</taxon>
        <taxon>Maltschvirus</taxon>
        <taxon>Maltschvirus maltsch</taxon>
    </lineage>
</organism>
<sequence length="191" mass="22219">MAENITRKQVELKFREFAKLVIERAQSNLRISQYVTQMTSKGMKRRKVKRVASGRLEKALTYKLDMSRVQYVEMLFSAKGKAKDYYGVIEEGRGANKTPPPYKDIMKWVAKKKIQPRDRTGKFLQKLKTKDEKKAMAIAIAKHIGKYGFAGIHYYRDAVNDVMDEKSNEFTTAYAQYLSIDLAREWESKTK</sequence>
<proteinExistence type="predicted"/>
<evidence type="ECO:0000313" key="1">
    <source>
        <dbReference type="EMBL" id="CAB4154026.1"/>
    </source>
</evidence>